<proteinExistence type="predicted"/>
<dbReference type="GO" id="GO:0016740">
    <property type="term" value="F:transferase activity"/>
    <property type="evidence" value="ECO:0007669"/>
    <property type="project" value="UniProtKB-KW"/>
</dbReference>
<evidence type="ECO:0000313" key="2">
    <source>
        <dbReference type="Proteomes" id="UP000182114"/>
    </source>
</evidence>
<dbReference type="InterPro" id="IPR036568">
    <property type="entry name" value="GGCT-like_sf"/>
</dbReference>
<dbReference type="InterPro" id="IPR013024">
    <property type="entry name" value="GGCT-like"/>
</dbReference>
<keyword evidence="1" id="KW-0808">Transferase</keyword>
<dbReference type="eggNOG" id="COG2105">
    <property type="taxonomic scope" value="Bacteria"/>
</dbReference>
<protein>
    <submittedName>
        <fullName evidence="1">Gamma-glutamyl cyclotransferase, AIG2-like</fullName>
    </submittedName>
</protein>
<dbReference type="InterPro" id="IPR009288">
    <property type="entry name" value="AIG2-like_dom"/>
</dbReference>
<sequence>MSINTYLFSYGSLQEIEVQLKLYGRKLIGVKDSLQGYQISDEKVAALYPILIKATEENSSVNGLVFQISAKELVVSDDYEGHEYHRIAITLTSGKKAWCYVKPQ</sequence>
<keyword evidence="2" id="KW-1185">Reference proteome</keyword>
<name>A0A1G7D8P5_9FLAO</name>
<dbReference type="AlphaFoldDB" id="A0A1G7D8P5"/>
<dbReference type="EMBL" id="FNBD01000001">
    <property type="protein sequence ID" value="SDE47932.1"/>
    <property type="molecule type" value="Genomic_DNA"/>
</dbReference>
<reference evidence="2" key="1">
    <citation type="submission" date="2016-10" db="EMBL/GenBank/DDBJ databases">
        <authorList>
            <person name="Varghese N."/>
            <person name="Submissions S."/>
        </authorList>
    </citation>
    <scope>NUCLEOTIDE SEQUENCE [LARGE SCALE GENOMIC DNA]</scope>
    <source>
        <strain evidence="2">DSM 24729</strain>
    </source>
</reference>
<dbReference type="Pfam" id="PF06094">
    <property type="entry name" value="GGACT"/>
    <property type="match status" value="1"/>
</dbReference>
<evidence type="ECO:0000313" key="1">
    <source>
        <dbReference type="EMBL" id="SDE47932.1"/>
    </source>
</evidence>
<dbReference type="SUPFAM" id="SSF110857">
    <property type="entry name" value="Gamma-glutamyl cyclotransferase-like"/>
    <property type="match status" value="1"/>
</dbReference>
<gene>
    <name evidence="1" type="ORF">SAMN04487992_101413</name>
</gene>
<dbReference type="Gene3D" id="3.10.490.10">
    <property type="entry name" value="Gamma-glutamyl cyclotransferase-like"/>
    <property type="match status" value="1"/>
</dbReference>
<dbReference type="CDD" id="cd06661">
    <property type="entry name" value="GGCT_like"/>
    <property type="match status" value="1"/>
</dbReference>
<accession>A0A1G7D8P5</accession>
<dbReference type="Proteomes" id="UP000182114">
    <property type="component" value="Unassembled WGS sequence"/>
</dbReference>
<organism evidence="1 2">
    <name type="scientific">Cellulophaga baltica</name>
    <dbReference type="NCBI Taxonomy" id="76594"/>
    <lineage>
        <taxon>Bacteria</taxon>
        <taxon>Pseudomonadati</taxon>
        <taxon>Bacteroidota</taxon>
        <taxon>Flavobacteriia</taxon>
        <taxon>Flavobacteriales</taxon>
        <taxon>Flavobacteriaceae</taxon>
        <taxon>Cellulophaga</taxon>
    </lineage>
</organism>
<dbReference type="RefSeq" id="WP_024482015.1">
    <property type="nucleotide sequence ID" value="NZ_CANLPS010000001.1"/>
</dbReference>